<dbReference type="PANTHER" id="PTHR46310:SF7">
    <property type="entry name" value="AMIDASE 1"/>
    <property type="match status" value="1"/>
</dbReference>
<keyword evidence="4" id="KW-1185">Reference proteome</keyword>
<sequence length="396" mass="40630">MVDPTLWREFGTPLVAPTGRGPLDGMTVAVKDLFDVAGYPVGAGNEQWLAEARPEAATAPAVAALLEAGAAIAGIARCDEFAYSLAGTNPHHGTPPNPIAPDRIPGGSSSGSGSAVATGAATVGLGTDTAGSIRVPASYLGLYGIRPTHGAIDRDGVLPLAPSFDTVGWLARDPDTLLAVGEVLLPAAQERPFGRVIVSDDLTAIASPPVRAAVDAGVAAWESGPGLPAIERLRLDVGGLGGWAHAFRIVQGAEAWRAHGAWIARHRDSLGADVRSRFEAASKHTRAQWIRASDEVRRIGAAIDHLLGDDLLLLPSASSPPPTREQATIGGPVIEAARAATFELTCIAGLSGRCAVSVPLPTDDGIPVGLSVIGPRGRDLDLLRLAGALTRACQPG</sequence>
<dbReference type="Gene3D" id="3.90.1300.10">
    <property type="entry name" value="Amidase signature (AS) domain"/>
    <property type="match status" value="1"/>
</dbReference>
<dbReference type="NCBIfam" id="NF006169">
    <property type="entry name" value="PRK08310.1"/>
    <property type="match status" value="1"/>
</dbReference>
<reference evidence="4" key="1">
    <citation type="submission" date="2016-10" db="EMBL/GenBank/DDBJ databases">
        <authorList>
            <person name="Varghese N."/>
            <person name="Submissions S."/>
        </authorList>
    </citation>
    <scope>NUCLEOTIDE SEQUENCE [LARGE SCALE GENOMIC DNA]</scope>
    <source>
        <strain evidence="4">DSM 44675</strain>
    </source>
</reference>
<dbReference type="PROSITE" id="PS00571">
    <property type="entry name" value="AMIDASES"/>
    <property type="match status" value="1"/>
</dbReference>
<dbReference type="InterPro" id="IPR036928">
    <property type="entry name" value="AS_sf"/>
</dbReference>
<proteinExistence type="predicted"/>
<evidence type="ECO:0000256" key="1">
    <source>
        <dbReference type="SAM" id="MobiDB-lite"/>
    </source>
</evidence>
<keyword evidence="3" id="KW-0808">Transferase</keyword>
<dbReference type="GO" id="GO:0016740">
    <property type="term" value="F:transferase activity"/>
    <property type="evidence" value="ECO:0007669"/>
    <property type="project" value="UniProtKB-KW"/>
</dbReference>
<name>A0A1H7H428_9NOCA</name>
<feature type="region of interest" description="Disordered" evidence="1">
    <location>
        <begin position="92"/>
        <end position="116"/>
    </location>
</feature>
<evidence type="ECO:0000259" key="2">
    <source>
        <dbReference type="Pfam" id="PF01425"/>
    </source>
</evidence>
<evidence type="ECO:0000313" key="3">
    <source>
        <dbReference type="EMBL" id="SEK44978.1"/>
    </source>
</evidence>
<dbReference type="InterPro" id="IPR023631">
    <property type="entry name" value="Amidase_dom"/>
</dbReference>
<dbReference type="RefSeq" id="WP_072750579.1">
    <property type="nucleotide sequence ID" value="NZ_FOAW01000002.1"/>
</dbReference>
<dbReference type="EMBL" id="FOAW01000002">
    <property type="protein sequence ID" value="SEK44978.1"/>
    <property type="molecule type" value="Genomic_DNA"/>
</dbReference>
<gene>
    <name evidence="3" type="ORF">SAMN05444583_10211</name>
</gene>
<dbReference type="Pfam" id="PF01425">
    <property type="entry name" value="Amidase"/>
    <property type="match status" value="2"/>
</dbReference>
<dbReference type="PANTHER" id="PTHR46310">
    <property type="entry name" value="AMIDASE 1"/>
    <property type="match status" value="1"/>
</dbReference>
<dbReference type="Proteomes" id="UP000198677">
    <property type="component" value="Unassembled WGS sequence"/>
</dbReference>
<dbReference type="InterPro" id="IPR020556">
    <property type="entry name" value="Amidase_CS"/>
</dbReference>
<protein>
    <submittedName>
        <fullName evidence="3">Asp-tRNAAsn/Glu-tRNAGln amidotransferase A subunit</fullName>
    </submittedName>
</protein>
<organism evidence="3 4">
    <name type="scientific">Rhodococcus maanshanensis</name>
    <dbReference type="NCBI Taxonomy" id="183556"/>
    <lineage>
        <taxon>Bacteria</taxon>
        <taxon>Bacillati</taxon>
        <taxon>Actinomycetota</taxon>
        <taxon>Actinomycetes</taxon>
        <taxon>Mycobacteriales</taxon>
        <taxon>Nocardiaceae</taxon>
        <taxon>Rhodococcus</taxon>
    </lineage>
</organism>
<accession>A0A1H7H428</accession>
<dbReference type="SUPFAM" id="SSF75304">
    <property type="entry name" value="Amidase signature (AS) enzymes"/>
    <property type="match status" value="1"/>
</dbReference>
<feature type="domain" description="Amidase" evidence="2">
    <location>
        <begin position="20"/>
        <end position="179"/>
    </location>
</feature>
<evidence type="ECO:0000313" key="4">
    <source>
        <dbReference type="Proteomes" id="UP000198677"/>
    </source>
</evidence>
<feature type="domain" description="Amidase" evidence="2">
    <location>
        <begin position="272"/>
        <end position="383"/>
    </location>
</feature>
<dbReference type="AlphaFoldDB" id="A0A1H7H428"/>